<dbReference type="InterPro" id="IPR009091">
    <property type="entry name" value="RCC1/BLIP-II"/>
</dbReference>
<name>A0ABR4H7S4_9EURO</name>
<dbReference type="InterPro" id="IPR058923">
    <property type="entry name" value="RCC1-like_dom"/>
</dbReference>
<feature type="repeat" description="RCC1" evidence="3">
    <location>
        <begin position="424"/>
        <end position="478"/>
    </location>
</feature>
<evidence type="ECO:0000313" key="7">
    <source>
        <dbReference type="Proteomes" id="UP001610334"/>
    </source>
</evidence>
<sequence length="489" mass="52883">MSRPGSNRSYLRHSPSYTGPQKKKGRCGETLKCLKTEKKCVNSVTLVRAAPLFPSIAPTQRLDVYVFGRNDYGQLGLGDSVTQIEYPKLNPKLAAGTVGVVHLAVGGAHAAALTYDNQILTWGDNSDRALGRGTTEDGSDDDDEEEEKEENDCDGNGETVWNMREAVPLPVDLIAFPAGTVFTHLAATESATFVLTSTGLVYGWGTFRTFRMAPTTIHIPGLTKVVKIVAGAQHMLALTSEGKVFSWGSNEQRQLGRRRLRHNPPHHLAPAQCGLPSGIVDLSAGHYHSFAIHRNGDVYAWGLNNYMQTVILSGIDQYGGATVEFPTKVPSLARLPNIITIQGGKDHSHAIDQGRQCYSWGRIDNMGIGVNPRALLDPDVIFRMINSQRIPEILKVPVVASPGLLGVECVGVGIDHSIVITNTGEGYSWGINAQHQTGHPGAGDDIVNPRLLRSNDIDGQTLVFASCGRQFSIVAGVYTSVANNSRRDN</sequence>
<accession>A0ABR4H7S4</accession>
<dbReference type="PANTHER" id="PTHR45982">
    <property type="entry name" value="REGULATOR OF CHROMOSOME CONDENSATION"/>
    <property type="match status" value="1"/>
</dbReference>
<feature type="repeat" description="RCC1" evidence="3">
    <location>
        <begin position="199"/>
        <end position="241"/>
    </location>
</feature>
<dbReference type="Pfam" id="PF25390">
    <property type="entry name" value="WD40_RLD"/>
    <property type="match status" value="1"/>
</dbReference>
<dbReference type="PROSITE" id="PS50012">
    <property type="entry name" value="RCC1_3"/>
    <property type="match status" value="5"/>
</dbReference>
<dbReference type="InterPro" id="IPR051553">
    <property type="entry name" value="Ran_GTPase-activating"/>
</dbReference>
<feature type="repeat" description="RCC1" evidence="3">
    <location>
        <begin position="62"/>
        <end position="116"/>
    </location>
</feature>
<organism evidence="6 7">
    <name type="scientific">Aspergillus granulosus</name>
    <dbReference type="NCBI Taxonomy" id="176169"/>
    <lineage>
        <taxon>Eukaryota</taxon>
        <taxon>Fungi</taxon>
        <taxon>Dikarya</taxon>
        <taxon>Ascomycota</taxon>
        <taxon>Pezizomycotina</taxon>
        <taxon>Eurotiomycetes</taxon>
        <taxon>Eurotiomycetidae</taxon>
        <taxon>Eurotiales</taxon>
        <taxon>Aspergillaceae</taxon>
        <taxon>Aspergillus</taxon>
        <taxon>Aspergillus subgen. Nidulantes</taxon>
    </lineage>
</organism>
<dbReference type="PROSITE" id="PS00626">
    <property type="entry name" value="RCC1_2"/>
    <property type="match status" value="1"/>
</dbReference>
<dbReference type="Proteomes" id="UP001610334">
    <property type="component" value="Unassembled WGS sequence"/>
</dbReference>
<feature type="repeat" description="RCC1" evidence="3">
    <location>
        <begin position="242"/>
        <end position="295"/>
    </location>
</feature>
<keyword evidence="2" id="KW-0677">Repeat</keyword>
<feature type="region of interest" description="Disordered" evidence="4">
    <location>
        <begin position="126"/>
        <end position="158"/>
    </location>
</feature>
<dbReference type="Gene3D" id="2.130.10.30">
    <property type="entry name" value="Regulator of chromosome condensation 1/beta-lactamase-inhibitor protein II"/>
    <property type="match status" value="1"/>
</dbReference>
<keyword evidence="1" id="KW-0344">Guanine-nucleotide releasing factor</keyword>
<dbReference type="PANTHER" id="PTHR45982:SF1">
    <property type="entry name" value="REGULATOR OF CHROMOSOME CONDENSATION"/>
    <property type="match status" value="1"/>
</dbReference>
<reference evidence="6 7" key="1">
    <citation type="submission" date="2024-07" db="EMBL/GenBank/DDBJ databases">
        <title>Section-level genome sequencing and comparative genomics of Aspergillus sections Usti and Cavernicolus.</title>
        <authorList>
            <consortium name="Lawrence Berkeley National Laboratory"/>
            <person name="Nybo J.L."/>
            <person name="Vesth T.C."/>
            <person name="Theobald S."/>
            <person name="Frisvad J.C."/>
            <person name="Larsen T.O."/>
            <person name="Kjaerboelling I."/>
            <person name="Rothschild-Mancinelli K."/>
            <person name="Lyhne E.K."/>
            <person name="Kogle M.E."/>
            <person name="Barry K."/>
            <person name="Clum A."/>
            <person name="Na H."/>
            <person name="Ledsgaard L."/>
            <person name="Lin J."/>
            <person name="Lipzen A."/>
            <person name="Kuo A."/>
            <person name="Riley R."/>
            <person name="Mondo S."/>
            <person name="Labutti K."/>
            <person name="Haridas S."/>
            <person name="Pangalinan J."/>
            <person name="Salamov A.A."/>
            <person name="Simmons B.A."/>
            <person name="Magnuson J.K."/>
            <person name="Chen J."/>
            <person name="Drula E."/>
            <person name="Henrissat B."/>
            <person name="Wiebenga A."/>
            <person name="Lubbers R.J."/>
            <person name="Gomes A.C."/>
            <person name="Makela M.R."/>
            <person name="Stajich J."/>
            <person name="Grigoriev I.V."/>
            <person name="Mortensen U.H."/>
            <person name="De Vries R.P."/>
            <person name="Baker S.E."/>
            <person name="Andersen M.R."/>
        </authorList>
    </citation>
    <scope>NUCLEOTIDE SEQUENCE [LARGE SCALE GENOMIC DNA]</scope>
    <source>
        <strain evidence="6 7">CBS 588.65</strain>
    </source>
</reference>
<feature type="compositionally biased region" description="Polar residues" evidence="4">
    <location>
        <begin position="1"/>
        <end position="19"/>
    </location>
</feature>
<evidence type="ECO:0000256" key="1">
    <source>
        <dbReference type="ARBA" id="ARBA00022658"/>
    </source>
</evidence>
<dbReference type="EMBL" id="JBFXLT010000057">
    <property type="protein sequence ID" value="KAL2811509.1"/>
    <property type="molecule type" value="Genomic_DNA"/>
</dbReference>
<keyword evidence="7" id="KW-1185">Reference proteome</keyword>
<evidence type="ECO:0000256" key="3">
    <source>
        <dbReference type="PROSITE-ProRule" id="PRU00235"/>
    </source>
</evidence>
<feature type="domain" description="RCC1-like" evidence="5">
    <location>
        <begin position="63"/>
        <end position="474"/>
    </location>
</feature>
<feature type="compositionally biased region" description="Acidic residues" evidence="4">
    <location>
        <begin position="137"/>
        <end position="155"/>
    </location>
</feature>
<proteinExistence type="predicted"/>
<feature type="repeat" description="RCC1" evidence="3">
    <location>
        <begin position="296"/>
        <end position="354"/>
    </location>
</feature>
<dbReference type="InterPro" id="IPR000408">
    <property type="entry name" value="Reg_chr_condens"/>
</dbReference>
<gene>
    <name evidence="6" type="ORF">BJX63DRAFT_422348</name>
</gene>
<dbReference type="PRINTS" id="PR00633">
    <property type="entry name" value="RCCNDNSATION"/>
</dbReference>
<feature type="region of interest" description="Disordered" evidence="4">
    <location>
        <begin position="1"/>
        <end position="24"/>
    </location>
</feature>
<comment type="caution">
    <text evidence="6">The sequence shown here is derived from an EMBL/GenBank/DDBJ whole genome shotgun (WGS) entry which is preliminary data.</text>
</comment>
<evidence type="ECO:0000313" key="6">
    <source>
        <dbReference type="EMBL" id="KAL2811509.1"/>
    </source>
</evidence>
<protein>
    <submittedName>
        <fullName evidence="6">Regulator of chromosome condensation 1/beta-lactamase-inhibitor protein II</fullName>
    </submittedName>
</protein>
<evidence type="ECO:0000259" key="5">
    <source>
        <dbReference type="Pfam" id="PF25390"/>
    </source>
</evidence>
<evidence type="ECO:0000256" key="2">
    <source>
        <dbReference type="ARBA" id="ARBA00022737"/>
    </source>
</evidence>
<dbReference type="SUPFAM" id="SSF50985">
    <property type="entry name" value="RCC1/BLIP-II"/>
    <property type="match status" value="1"/>
</dbReference>
<evidence type="ECO:0000256" key="4">
    <source>
        <dbReference type="SAM" id="MobiDB-lite"/>
    </source>
</evidence>